<dbReference type="EMBL" id="PGTB01000006">
    <property type="protein sequence ID" value="PJE38011.1"/>
    <property type="molecule type" value="Genomic_DNA"/>
</dbReference>
<evidence type="ECO:0008006" key="6">
    <source>
        <dbReference type="Google" id="ProtNLM"/>
    </source>
</evidence>
<dbReference type="GO" id="GO:0005509">
    <property type="term" value="F:calcium ion binding"/>
    <property type="evidence" value="ECO:0007669"/>
    <property type="project" value="InterPro"/>
</dbReference>
<dbReference type="InterPro" id="IPR001343">
    <property type="entry name" value="Hemolysn_Ca-bd"/>
</dbReference>
<dbReference type="GO" id="GO:0005576">
    <property type="term" value="C:extracellular region"/>
    <property type="evidence" value="ECO:0007669"/>
    <property type="project" value="UniProtKB-SubCell"/>
</dbReference>
<sequence length="600" mass="65049">MAAFSQLDSEFRVNTYTSDAQQSPNIAANPSTRGFQIVWQSDGQDGFLWGVYGQNFNAKGQKVGSEISIADLTDGDQESPDVAFNEDGSGMWVWQSTMQMALSPDADTPPVPTTFPGVNYEVRSKLFGFDSDSPTVTYIPYEVQRENTQSNSNLDDDLIDISVHSLGGDRFLTAWYSKDEPRDEYAFMVESVDANTYRTNVSGEELFGIAEPFGSTNWGDVALLREVTDRRFGKLEEYIVVSSQSGSPDASDGKIIFQIFQQDLTDGSFNYDTRLFTDYNDRFDVANSGATGSASKPHVAVLKDGGFAITWQEHDERGGNASKFHYDTYVQVYNEDFTPRAGKITVDTGSSDETLPEITALKDGGFAITWTDSSGRNDDVMLQRFNSKGWKLGEEVMVNDKAAGDQNDSALATLNNGDVAVTWTSSTGDKDDGAVMAKVFDVTGYGAKQAQHIVGTNKNEKFVTKAKDDYVDGGGGRDTIKGGNGNDTLIGGSGNDKLLGGAGNDRLDGGTGNDVMTGGGGRDSFLFNKGKDKITDFQNNQDTVLFDSDLGKGGNDLSKSDLKKMAEKIDGGLFFDFGSNELTVLGVNTWKALSDDIAFV</sequence>
<keyword evidence="5" id="KW-1185">Reference proteome</keyword>
<dbReference type="PANTHER" id="PTHR38340:SF1">
    <property type="entry name" value="S-LAYER PROTEIN"/>
    <property type="match status" value="1"/>
</dbReference>
<dbReference type="AlphaFoldDB" id="A0A2M8J5F8"/>
<dbReference type="Proteomes" id="UP000231553">
    <property type="component" value="Unassembled WGS sequence"/>
</dbReference>
<comment type="subcellular location">
    <subcellularLocation>
        <location evidence="1">Secreted</location>
    </subcellularLocation>
</comment>
<dbReference type="Pfam" id="PF00353">
    <property type="entry name" value="HemolysinCabind"/>
    <property type="match status" value="2"/>
</dbReference>
<dbReference type="RefSeq" id="WP_100161376.1">
    <property type="nucleotide sequence ID" value="NZ_PGTB01000006.1"/>
</dbReference>
<dbReference type="PRINTS" id="PR00313">
    <property type="entry name" value="CABNDNGRPT"/>
</dbReference>
<evidence type="ECO:0000256" key="2">
    <source>
        <dbReference type="ARBA" id="ARBA00022525"/>
    </source>
</evidence>
<protein>
    <recommendedName>
        <fullName evidence="6">Calcium-binding protein</fullName>
    </recommendedName>
</protein>
<proteinExistence type="predicted"/>
<gene>
    <name evidence="4" type="ORF">CVM52_04345</name>
</gene>
<comment type="caution">
    <text evidence="4">The sequence shown here is derived from an EMBL/GenBank/DDBJ whole genome shotgun (WGS) entry which is preliminary data.</text>
</comment>
<evidence type="ECO:0000313" key="5">
    <source>
        <dbReference type="Proteomes" id="UP000231553"/>
    </source>
</evidence>
<dbReference type="InterPro" id="IPR011049">
    <property type="entry name" value="Serralysin-like_metalloprot_C"/>
</dbReference>
<dbReference type="OrthoDB" id="419320at2"/>
<accession>A0A2M8J5F8</accession>
<dbReference type="PANTHER" id="PTHR38340">
    <property type="entry name" value="S-LAYER PROTEIN"/>
    <property type="match status" value="1"/>
</dbReference>
<dbReference type="Gene3D" id="2.150.10.10">
    <property type="entry name" value="Serralysin-like metalloprotease, C-terminal"/>
    <property type="match status" value="1"/>
</dbReference>
<dbReference type="InterPro" id="IPR018511">
    <property type="entry name" value="Hemolysin-typ_Ca-bd_CS"/>
</dbReference>
<dbReference type="SUPFAM" id="SSF51120">
    <property type="entry name" value="beta-Roll"/>
    <property type="match status" value="1"/>
</dbReference>
<name>A0A2M8J5F8_9RHOB</name>
<reference evidence="4 5" key="1">
    <citation type="journal article" date="2018" name="Int. J. Syst. Evol. Microbiol.">
        <title>Pseudooceanicola lipolyticus sp. nov., a marine alphaproteobacterium, reclassification of Oceanicola flagellatus as Pseudooceanicola flagellatus comb. nov. and emended description of the genus Pseudooceanicola.</title>
        <authorList>
            <person name="Huang M.-M."/>
            <person name="Guo L.-L."/>
            <person name="Wu Y.-H."/>
            <person name="Lai Q.-L."/>
            <person name="Shao Z.-Z."/>
            <person name="Wang C.-S."/>
            <person name="Wu M."/>
            <person name="Xu X.-W."/>
        </authorList>
    </citation>
    <scope>NUCLEOTIDE SEQUENCE [LARGE SCALE GENOMIC DNA]</scope>
    <source>
        <strain evidence="4 5">157</strain>
    </source>
</reference>
<feature type="compositionally biased region" description="Gly residues" evidence="3">
    <location>
        <begin position="473"/>
        <end position="485"/>
    </location>
</feature>
<evidence type="ECO:0000313" key="4">
    <source>
        <dbReference type="EMBL" id="PJE38011.1"/>
    </source>
</evidence>
<dbReference type="PROSITE" id="PS00330">
    <property type="entry name" value="HEMOLYSIN_CALCIUM"/>
    <property type="match status" value="2"/>
</dbReference>
<organism evidence="4 5">
    <name type="scientific">Pseudooceanicola lipolyticus</name>
    <dbReference type="NCBI Taxonomy" id="2029104"/>
    <lineage>
        <taxon>Bacteria</taxon>
        <taxon>Pseudomonadati</taxon>
        <taxon>Pseudomonadota</taxon>
        <taxon>Alphaproteobacteria</taxon>
        <taxon>Rhodobacterales</taxon>
        <taxon>Paracoccaceae</taxon>
        <taxon>Pseudooceanicola</taxon>
    </lineage>
</organism>
<evidence type="ECO:0000256" key="1">
    <source>
        <dbReference type="ARBA" id="ARBA00004613"/>
    </source>
</evidence>
<dbReference type="InterPro" id="IPR050557">
    <property type="entry name" value="RTX_toxin/Mannuronan_C5-epim"/>
</dbReference>
<evidence type="ECO:0000256" key="3">
    <source>
        <dbReference type="SAM" id="MobiDB-lite"/>
    </source>
</evidence>
<keyword evidence="2" id="KW-0964">Secreted</keyword>
<feature type="region of interest" description="Disordered" evidence="3">
    <location>
        <begin position="473"/>
        <end position="495"/>
    </location>
</feature>